<dbReference type="HAMAP" id="MF_00910">
    <property type="entry name" value="FtsL"/>
    <property type="match status" value="1"/>
</dbReference>
<keyword evidence="9" id="KW-0175">Coiled coil</keyword>
<protein>
    <recommendedName>
        <fullName evidence="7 8">Cell division protein FtsL</fullName>
    </recommendedName>
</protein>
<proteinExistence type="inferred from homology"/>
<name>A0ABS2N100_9BACI</name>
<reference evidence="10 11" key="1">
    <citation type="submission" date="2021-01" db="EMBL/GenBank/DDBJ databases">
        <title>Genomic Encyclopedia of Type Strains, Phase IV (KMG-IV): sequencing the most valuable type-strain genomes for metagenomic binning, comparative biology and taxonomic classification.</title>
        <authorList>
            <person name="Goeker M."/>
        </authorList>
    </citation>
    <scope>NUCLEOTIDE SEQUENCE [LARGE SCALE GENOMIC DNA]</scope>
    <source>
        <strain evidence="10 11">DSM 23711</strain>
    </source>
</reference>
<accession>A0ABS2N100</accession>
<dbReference type="InterPro" id="IPR007060">
    <property type="entry name" value="FtsL/DivIC"/>
</dbReference>
<feature type="coiled-coil region" evidence="9">
    <location>
        <begin position="70"/>
        <end position="97"/>
    </location>
</feature>
<keyword evidence="11" id="KW-1185">Reference proteome</keyword>
<keyword evidence="6 7" id="KW-0131">Cell cycle</keyword>
<keyword evidence="4 7" id="KW-1133">Transmembrane helix</keyword>
<evidence type="ECO:0000256" key="9">
    <source>
        <dbReference type="SAM" id="Coils"/>
    </source>
</evidence>
<evidence type="ECO:0000256" key="7">
    <source>
        <dbReference type="HAMAP-Rule" id="MF_00910"/>
    </source>
</evidence>
<evidence type="ECO:0000313" key="11">
    <source>
        <dbReference type="Proteomes" id="UP001296943"/>
    </source>
</evidence>
<evidence type="ECO:0000256" key="6">
    <source>
        <dbReference type="ARBA" id="ARBA00023306"/>
    </source>
</evidence>
<feature type="transmembrane region" description="Helical" evidence="7">
    <location>
        <begin position="47"/>
        <end position="66"/>
    </location>
</feature>
<sequence>MKSIMAASEAKSWQQTWQDTQGIPTRQTEHQPQVNVKRYWITPGEKFIYSLFSIVTIFALVFTVSFSSSTDSLNREVQQLEQNVQKQQTENQNLQYKVKEYSNPDRIIQIAKKNGLKIQNTKVKQASQLAN</sequence>
<comment type="function">
    <text evidence="7">Essential cell division protein.</text>
</comment>
<comment type="subcellular location">
    <subcellularLocation>
        <location evidence="7">Cell membrane</location>
        <topology evidence="7">Single-pass type II membrane protein</topology>
    </subcellularLocation>
    <text evidence="7">Localizes to the division septum where it forms a ring structure.</text>
</comment>
<evidence type="ECO:0000313" key="10">
    <source>
        <dbReference type="EMBL" id="MBM7571728.1"/>
    </source>
</evidence>
<evidence type="ECO:0000256" key="2">
    <source>
        <dbReference type="ARBA" id="ARBA00022618"/>
    </source>
</evidence>
<dbReference type="Proteomes" id="UP001296943">
    <property type="component" value="Unassembled WGS sequence"/>
</dbReference>
<dbReference type="NCBIfam" id="TIGR02209">
    <property type="entry name" value="ftsL_broad"/>
    <property type="match status" value="1"/>
</dbReference>
<dbReference type="EMBL" id="JAFBDR010000011">
    <property type="protein sequence ID" value="MBM7571728.1"/>
    <property type="molecule type" value="Genomic_DNA"/>
</dbReference>
<evidence type="ECO:0000256" key="3">
    <source>
        <dbReference type="ARBA" id="ARBA00022692"/>
    </source>
</evidence>
<keyword evidence="5 7" id="KW-0472">Membrane</keyword>
<evidence type="ECO:0000256" key="5">
    <source>
        <dbReference type="ARBA" id="ARBA00023136"/>
    </source>
</evidence>
<keyword evidence="3 7" id="KW-0812">Transmembrane</keyword>
<dbReference type="InterPro" id="IPR011922">
    <property type="entry name" value="Cell_div_FtsL"/>
</dbReference>
<keyword evidence="1 7" id="KW-1003">Cell membrane</keyword>
<evidence type="ECO:0000256" key="4">
    <source>
        <dbReference type="ARBA" id="ARBA00022989"/>
    </source>
</evidence>
<evidence type="ECO:0000256" key="8">
    <source>
        <dbReference type="NCBIfam" id="TIGR02209"/>
    </source>
</evidence>
<dbReference type="GO" id="GO:0051301">
    <property type="term" value="P:cell division"/>
    <property type="evidence" value="ECO:0007669"/>
    <property type="project" value="UniProtKB-KW"/>
</dbReference>
<gene>
    <name evidence="7" type="primary">ftsL</name>
    <name evidence="10" type="ORF">JOC48_002229</name>
</gene>
<dbReference type="Pfam" id="PF04977">
    <property type="entry name" value="DivIC"/>
    <property type="match status" value="1"/>
</dbReference>
<comment type="caution">
    <text evidence="10">The sequence shown here is derived from an EMBL/GenBank/DDBJ whole genome shotgun (WGS) entry which is preliminary data.</text>
</comment>
<evidence type="ECO:0000256" key="1">
    <source>
        <dbReference type="ARBA" id="ARBA00022475"/>
    </source>
</evidence>
<organism evidence="10 11">
    <name type="scientific">Aquibacillus albus</name>
    <dbReference type="NCBI Taxonomy" id="1168171"/>
    <lineage>
        <taxon>Bacteria</taxon>
        <taxon>Bacillati</taxon>
        <taxon>Bacillota</taxon>
        <taxon>Bacilli</taxon>
        <taxon>Bacillales</taxon>
        <taxon>Bacillaceae</taxon>
        <taxon>Aquibacillus</taxon>
    </lineage>
</organism>
<keyword evidence="2 7" id="KW-0132">Cell division</keyword>
<comment type="similarity">
    <text evidence="7">Belongs to the FtsL family.</text>
</comment>